<dbReference type="Gene3D" id="3.30.450.20">
    <property type="entry name" value="PAS domain"/>
    <property type="match status" value="4"/>
</dbReference>
<dbReference type="PANTHER" id="PTHR10166:SF66">
    <property type="entry name" value="VWFA AND CACHE DOMAIN-CONTAINING PROTEIN CG16868"/>
    <property type="match status" value="1"/>
</dbReference>
<evidence type="ECO:0000256" key="2">
    <source>
        <dbReference type="SAM" id="Phobius"/>
    </source>
</evidence>
<feature type="domain" description="VWFA" evidence="4">
    <location>
        <begin position="1347"/>
        <end position="1551"/>
    </location>
</feature>
<feature type="coiled-coil region" evidence="1">
    <location>
        <begin position="64"/>
        <end position="95"/>
    </location>
</feature>
<feature type="coiled-coil region" evidence="1">
    <location>
        <begin position="1213"/>
        <end position="1240"/>
    </location>
</feature>
<keyword evidence="2" id="KW-0812">Transmembrane</keyword>
<feature type="transmembrane region" description="Helical" evidence="2">
    <location>
        <begin position="1055"/>
        <end position="1079"/>
    </location>
</feature>
<feature type="transmembrane region" description="Helical" evidence="2">
    <location>
        <begin position="2200"/>
        <end position="2222"/>
    </location>
</feature>
<dbReference type="GO" id="GO:0005891">
    <property type="term" value="C:voltage-gated calcium channel complex"/>
    <property type="evidence" value="ECO:0007669"/>
    <property type="project" value="TreeGrafter"/>
</dbReference>
<name>A0A8B8EZB3_CRAVI</name>
<dbReference type="Pfam" id="PF13519">
    <property type="entry name" value="VWA_2"/>
    <property type="match status" value="2"/>
</dbReference>
<evidence type="ECO:0000313" key="5">
    <source>
        <dbReference type="Proteomes" id="UP000694844"/>
    </source>
</evidence>
<dbReference type="GeneID" id="111137932"/>
<evidence type="ECO:0000256" key="3">
    <source>
        <dbReference type="SAM" id="SignalP"/>
    </source>
</evidence>
<reference evidence="6" key="1">
    <citation type="submission" date="2025-08" db="UniProtKB">
        <authorList>
            <consortium name="RefSeq"/>
        </authorList>
    </citation>
    <scope>IDENTIFICATION</scope>
    <source>
        <tissue evidence="6">Whole sample</tissue>
    </source>
</reference>
<accession>A0A8B8EZB3</accession>
<dbReference type="PROSITE" id="PS50234">
    <property type="entry name" value="VWFA"/>
    <property type="match status" value="2"/>
</dbReference>
<dbReference type="RefSeq" id="XP_022345344.1">
    <property type="nucleotide sequence ID" value="XM_022489636.1"/>
</dbReference>
<dbReference type="InterPro" id="IPR036465">
    <property type="entry name" value="vWFA_dom_sf"/>
</dbReference>
<gene>
    <name evidence="6" type="primary">LOC111137932</name>
</gene>
<dbReference type="InterPro" id="IPR002035">
    <property type="entry name" value="VWF_A"/>
</dbReference>
<keyword evidence="5" id="KW-1185">Reference proteome</keyword>
<keyword evidence="2" id="KW-1133">Transmembrane helix</keyword>
<dbReference type="PANTHER" id="PTHR10166">
    <property type="entry name" value="VOLTAGE-DEPENDENT CALCIUM CHANNEL SUBUNIT ALPHA-2/DELTA-RELATED"/>
    <property type="match status" value="1"/>
</dbReference>
<dbReference type="Gene3D" id="3.40.50.410">
    <property type="entry name" value="von Willebrand factor, type A domain"/>
    <property type="match status" value="2"/>
</dbReference>
<evidence type="ECO:0000256" key="1">
    <source>
        <dbReference type="SAM" id="Coils"/>
    </source>
</evidence>
<feature type="signal peptide" evidence="3">
    <location>
        <begin position="1"/>
        <end position="18"/>
    </location>
</feature>
<feature type="transmembrane region" description="Helical" evidence="2">
    <location>
        <begin position="1148"/>
        <end position="1166"/>
    </location>
</feature>
<dbReference type="OrthoDB" id="6365798at2759"/>
<dbReference type="SMART" id="SM00327">
    <property type="entry name" value="VWA"/>
    <property type="match status" value="2"/>
</dbReference>
<dbReference type="InterPro" id="IPR051173">
    <property type="entry name" value="Ca_channel_alpha-2/delta"/>
</dbReference>
<evidence type="ECO:0000313" key="6">
    <source>
        <dbReference type="RefSeq" id="XP_022345344.1"/>
    </source>
</evidence>
<dbReference type="KEGG" id="cvn:111137932"/>
<feature type="domain" description="VWFA" evidence="4">
    <location>
        <begin position="202"/>
        <end position="406"/>
    </location>
</feature>
<protein>
    <submittedName>
        <fullName evidence="6">Uncharacterized protein LOC111137932</fullName>
    </submittedName>
</protein>
<evidence type="ECO:0000259" key="4">
    <source>
        <dbReference type="PROSITE" id="PS50234"/>
    </source>
</evidence>
<keyword evidence="3" id="KW-0732">Signal</keyword>
<feature type="chain" id="PRO_5034580459" evidence="3">
    <location>
        <begin position="19"/>
        <end position="2290"/>
    </location>
</feature>
<dbReference type="GO" id="GO:0005245">
    <property type="term" value="F:voltage-gated calcium channel activity"/>
    <property type="evidence" value="ECO:0007669"/>
    <property type="project" value="TreeGrafter"/>
</dbReference>
<proteinExistence type="predicted"/>
<keyword evidence="1" id="KW-0175">Coiled coil</keyword>
<dbReference type="SUPFAM" id="SSF53300">
    <property type="entry name" value="vWA-like"/>
    <property type="match status" value="2"/>
</dbReference>
<sequence>MELFLICVASLLPSVCVPQDVDSLTGHRFSRELERMDRNGIGAPALQKYYDSLEYSKPTQTDIVRKLTENLENMFQTLTNQLKEVKKEIEKWYDHFTATDRKIFPQCCVINGTYSPKFRTKVSENSACVSRSTSSVRFPNREIQDVMKKNYNNNPNLLWQYYAGTDGTFLIYPAHSFNPNCFSYDPRLRQYYVATATNKPKDVVIAVDISGVTASRSNYESKTLLVVAREAVQHVIDTLNPNDRIGVVAFNEQSHKPPECLESQLARATTTNKEKLRDFSNQWRSSGTSHYAVGIQAAFSYFNINETRTNGNLRESIILFLAAGDNEGDDPLDVIKSENEARNNSVTILTYSFGQGMSSDWKDGLRNMSKQVKNDRKFGHIVEGTYVHIQNDSLLRPEMASYYTHLPIVNIGDEPVFSLPYVDRRSKETGLITSLCLPLVNSGSLAGVTCTDILLDELFSDFTNFQQGELSYAFMIDGQGRVMVHYLQPTPKAITDDPDPIDINTLETNPAAKPMIESMKRGENGHATFKSLRTISRGILEYEGIEAREVEADYYWRKVQGTNFSLCVVLGKNDQQSRLRPGQTLLVKEDVFYYHRLDLNSQSTTKCREYERYSTKEKSMVMLTPHAFEKPYEYLYLNEAKGEVATYSSYLNNKINLQVNSNLKLKENVKSSVQASYQAEVFWKKNQDQAQFVVWRYLGTRDGHVRVYPAVELTKDYDHFMRPWWRRTIAQKGKYVVISPYLDNWGAGLIVTQCKAVYEGRTNEMHSTADIVEVVQCIDYPYPYFSRMFLNFYPECNNKEYSCMVIDISGFLVIHPSFSAVVDKPDIEQKHLGTVEKKIMEDLIQRGLIVKENCLDIETKKQLFSYRVQLSDAEDPRNMLPTVGYMIAPVLYSNIYIIIKRNDRLGDGTCCPNSDISPLDYTCTSSGSDCCLCHNIVQYDSCQEKTTSGESYHTCSARLPDSNTRLEPELEKIKNLKPCFDARCDTRKNETICYQVAGCSWCVQDASGDDYSANKQCCNIFETCPFGKVLQQKQSKCSFASPLQTTETLSSQDQLTIGIASGGGVGILIIIVVVVIICYRRKGGNNNERTDYITPVSARNDNPAYTKTEDIQYLHEDEERGSHQSNQYSPFHSSEGSMQISTKGAMELFLICVASLLPSVCVPQDVDSLTGHRFSRELERMDRNGIGAPALQKYYDSLEYSKPTQTDIVRKMTENLENMFQTLTNQLKEVKKEIEKWYDHFTATDREIFPQCCVINGTYSPKFRTKVSENSACVSRSTSSVRFPNREIQDVMKKNYNNNPNLLWQYYAGTDGTFLIYPAHSFNPNCFSYDPRLRQYYVATATNKPKDVVIAVDISGVTASRSNYESKTLLVVAREAVQHVIDTLNPNDRIGVVSFNEQSHKPPECLESQLARATTTNKEKLRDFSNQWRSSGTSHYAVGIQAAFSYFNINETRTNGNLRESIILFLAAGDNEGGDPLDVIKSENEARNNSVTILTYSFGQGMSSDWKDGLRNMSKQVKNDRKFGHIVEGTYVHIQNDSLLRPEMASYYTHLPIVNIGDEPVFSLPYVDRRSKETGLITSLCLPLVNSGSLAGVTCTDILLDELFSDFTNFQQGELSYAFMIDGQGRVMVHYLQPTPKAITDDPDPIDIYTLETNPAAKPMIESMKRGENGHATFKSLRTISRGILEYEGIEAREVEADYYWRKVQGTNFSLCVVLGKNDQQSRLRPGQTLLVKEDVFYYHRLDLNSQSTTKCREYERYSTKEKSMVMLTPHAFEKPYEYLYLNEAKGEVATYSSYLNNKINLQVNSNLKLKENVKSSVQASYQAEVFWKKNQDQAQFVVWRYLGTRDGHVRVYPAVELTKDYDHFMRPWWRRTIAQKGKYVVISPYLDNWGAGLIVTQCKAVYEGRTNEMHSTADIVEVVQCIDYPYPYFSRMFLNFYPECNNKEYSCMVIDISGFLVIHPSFSAVVDKPDIEQKHLGTVEKKIMEDLIQRGLIVKENCLDIETKKQLFSYRVQLSDAEDPRNMLPTVGYMIAPVLYSNIYIIIKRNDRLGDGTCCPNSDISPLDYTCTSSGLDCCLCHKPVQYDSCQEKTTSGESYHICSARILDDNDEDEFEHELDRIKTLEPCFDAQCDTRKNETICYQVAGCSWCVQDTSGDDYSANKQCCNIFETCPFGKVGKQKQTHCSIVSPVQTTASDPSTIGIASGSVFGILIIIVVVVIFCYRRKGGDSNDRTDYITPISVISVHNDNPAYATPEDIQYIHEGGEKGSHQSNQYCSFHSSDESMQCSAKG</sequence>
<organism evidence="5 6">
    <name type="scientific">Crassostrea virginica</name>
    <name type="common">Eastern oyster</name>
    <dbReference type="NCBI Taxonomy" id="6565"/>
    <lineage>
        <taxon>Eukaryota</taxon>
        <taxon>Metazoa</taxon>
        <taxon>Spiralia</taxon>
        <taxon>Lophotrochozoa</taxon>
        <taxon>Mollusca</taxon>
        <taxon>Bivalvia</taxon>
        <taxon>Autobranchia</taxon>
        <taxon>Pteriomorphia</taxon>
        <taxon>Ostreida</taxon>
        <taxon>Ostreoidea</taxon>
        <taxon>Ostreidae</taxon>
        <taxon>Crassostrea</taxon>
    </lineage>
</organism>
<keyword evidence="2" id="KW-0472">Membrane</keyword>
<dbReference type="Proteomes" id="UP000694844">
    <property type="component" value="Chromosome 5"/>
</dbReference>